<sequence>MALSESYQLSSYGRSQPCNAAVATSAMLVALSISHFSDDGAYVEETKTYLRRSGGSAAAFNLTLGSWQNFVASFITLELLWFSQLTCAKRKDTQWQAPDPSFCIPSTIHNKSGNSLGDGGISRESGCCSSTLFSCGLLLTTLK</sequence>
<protein>
    <submittedName>
        <fullName evidence="1">Uncharacterized protein</fullName>
    </submittedName>
</protein>
<dbReference type="VEuPathDB" id="FungiDB:MYCFIDRAFT_179654"/>
<proteinExistence type="predicted"/>
<dbReference type="GeneID" id="19334172"/>
<evidence type="ECO:0000313" key="2">
    <source>
        <dbReference type="Proteomes" id="UP000016932"/>
    </source>
</evidence>
<dbReference type="Proteomes" id="UP000016932">
    <property type="component" value="Unassembled WGS sequence"/>
</dbReference>
<dbReference type="RefSeq" id="XP_007931890.1">
    <property type="nucleotide sequence ID" value="XM_007933699.1"/>
</dbReference>
<name>M3ALB2_PSEFD</name>
<gene>
    <name evidence="1" type="ORF">MYCFIDRAFT_179654</name>
</gene>
<dbReference type="EMBL" id="KB446564">
    <property type="protein sequence ID" value="EME78222.1"/>
    <property type="molecule type" value="Genomic_DNA"/>
</dbReference>
<dbReference type="AlphaFoldDB" id="M3ALB2"/>
<reference evidence="1 2" key="1">
    <citation type="journal article" date="2012" name="PLoS Pathog.">
        <title>Diverse lifestyles and strategies of plant pathogenesis encoded in the genomes of eighteen Dothideomycetes fungi.</title>
        <authorList>
            <person name="Ohm R.A."/>
            <person name="Feau N."/>
            <person name="Henrissat B."/>
            <person name="Schoch C.L."/>
            <person name="Horwitz B.A."/>
            <person name="Barry K.W."/>
            <person name="Condon B.J."/>
            <person name="Copeland A.C."/>
            <person name="Dhillon B."/>
            <person name="Glaser F."/>
            <person name="Hesse C.N."/>
            <person name="Kosti I."/>
            <person name="LaButti K."/>
            <person name="Lindquist E.A."/>
            <person name="Lucas S."/>
            <person name="Salamov A.A."/>
            <person name="Bradshaw R.E."/>
            <person name="Ciuffetti L."/>
            <person name="Hamelin R.C."/>
            <person name="Kema G.H.J."/>
            <person name="Lawrence C."/>
            <person name="Scott J.A."/>
            <person name="Spatafora J.W."/>
            <person name="Turgeon B.G."/>
            <person name="de Wit P.J.G.M."/>
            <person name="Zhong S."/>
            <person name="Goodwin S.B."/>
            <person name="Grigoriev I.V."/>
        </authorList>
    </citation>
    <scope>NUCLEOTIDE SEQUENCE [LARGE SCALE GENOMIC DNA]</scope>
    <source>
        <strain evidence="1 2">CIRAD86</strain>
    </source>
</reference>
<dbReference type="HOGENOM" id="CLU_1807049_0_0_1"/>
<keyword evidence="2" id="KW-1185">Reference proteome</keyword>
<dbReference type="KEGG" id="pfj:MYCFIDRAFT_179654"/>
<organism evidence="1 2">
    <name type="scientific">Pseudocercospora fijiensis (strain CIRAD86)</name>
    <name type="common">Black leaf streak disease fungus</name>
    <name type="synonym">Mycosphaerella fijiensis</name>
    <dbReference type="NCBI Taxonomy" id="383855"/>
    <lineage>
        <taxon>Eukaryota</taxon>
        <taxon>Fungi</taxon>
        <taxon>Dikarya</taxon>
        <taxon>Ascomycota</taxon>
        <taxon>Pezizomycotina</taxon>
        <taxon>Dothideomycetes</taxon>
        <taxon>Dothideomycetidae</taxon>
        <taxon>Mycosphaerellales</taxon>
        <taxon>Mycosphaerellaceae</taxon>
        <taxon>Pseudocercospora</taxon>
    </lineage>
</organism>
<accession>M3ALB2</accession>
<evidence type="ECO:0000313" key="1">
    <source>
        <dbReference type="EMBL" id="EME78222.1"/>
    </source>
</evidence>